<dbReference type="NCBIfam" id="TIGR00756">
    <property type="entry name" value="PPR"/>
    <property type="match status" value="9"/>
</dbReference>
<evidence type="ECO:0000313" key="4">
    <source>
        <dbReference type="Proteomes" id="UP000326396"/>
    </source>
</evidence>
<dbReference type="AlphaFoldDB" id="A0A5N6P3U2"/>
<name>A0A5N6P3U2_9ASTR</name>
<gene>
    <name evidence="3" type="ORF">E3N88_11798</name>
</gene>
<feature type="repeat" description="PPR" evidence="2">
    <location>
        <begin position="337"/>
        <end position="372"/>
    </location>
</feature>
<feature type="repeat" description="PPR" evidence="2">
    <location>
        <begin position="514"/>
        <end position="548"/>
    </location>
</feature>
<evidence type="ECO:0000256" key="1">
    <source>
        <dbReference type="ARBA" id="ARBA00022737"/>
    </source>
</evidence>
<feature type="repeat" description="PPR" evidence="2">
    <location>
        <begin position="443"/>
        <end position="477"/>
    </location>
</feature>
<proteinExistence type="predicted"/>
<accession>A0A5N6P3U2</accession>
<feature type="repeat" description="PPR" evidence="2">
    <location>
        <begin position="373"/>
        <end position="407"/>
    </location>
</feature>
<dbReference type="PROSITE" id="PS51375">
    <property type="entry name" value="PPR"/>
    <property type="match status" value="9"/>
</dbReference>
<dbReference type="PANTHER" id="PTHR47932:SF62">
    <property type="entry name" value="EXPRESSED PROTEIN"/>
    <property type="match status" value="1"/>
</dbReference>
<feature type="repeat" description="PPR" evidence="2">
    <location>
        <begin position="302"/>
        <end position="336"/>
    </location>
</feature>
<dbReference type="InterPro" id="IPR002885">
    <property type="entry name" value="PPR_rpt"/>
</dbReference>
<dbReference type="EMBL" id="SZYD01000006">
    <property type="protein sequence ID" value="KAD5960326.1"/>
    <property type="molecule type" value="Genomic_DNA"/>
</dbReference>
<dbReference type="Pfam" id="PF01535">
    <property type="entry name" value="PPR"/>
    <property type="match status" value="2"/>
</dbReference>
<feature type="repeat" description="PPR" evidence="2">
    <location>
        <begin position="408"/>
        <end position="442"/>
    </location>
</feature>
<keyword evidence="1" id="KW-0677">Repeat</keyword>
<dbReference type="Pfam" id="PF13041">
    <property type="entry name" value="PPR_2"/>
    <property type="match status" value="4"/>
</dbReference>
<dbReference type="Gene3D" id="1.25.40.10">
    <property type="entry name" value="Tetratricopeptide repeat domain"/>
    <property type="match status" value="5"/>
</dbReference>
<evidence type="ECO:0000256" key="2">
    <source>
        <dbReference type="PROSITE-ProRule" id="PRU00708"/>
    </source>
</evidence>
<feature type="repeat" description="PPR" evidence="2">
    <location>
        <begin position="478"/>
        <end position="508"/>
    </location>
</feature>
<reference evidence="3 4" key="1">
    <citation type="submission" date="2019-05" db="EMBL/GenBank/DDBJ databases">
        <title>Mikania micrantha, genome provides insights into the molecular mechanism of rapid growth.</title>
        <authorList>
            <person name="Liu B."/>
        </authorList>
    </citation>
    <scope>NUCLEOTIDE SEQUENCE [LARGE SCALE GENOMIC DNA]</scope>
    <source>
        <strain evidence="3">NLD-2019</strain>
        <tissue evidence="3">Leaf</tissue>
    </source>
</reference>
<dbReference type="PANTHER" id="PTHR47932">
    <property type="entry name" value="ATPASE EXPRESSION PROTEIN 3"/>
    <property type="match status" value="1"/>
</dbReference>
<dbReference type="SUPFAM" id="SSF81901">
    <property type="entry name" value="HCP-like"/>
    <property type="match status" value="1"/>
</dbReference>
<feature type="repeat" description="PPR" evidence="2">
    <location>
        <begin position="549"/>
        <end position="583"/>
    </location>
</feature>
<protein>
    <recommendedName>
        <fullName evidence="5">Pentatricopeptide repeat-containing protein</fullName>
    </recommendedName>
</protein>
<dbReference type="GO" id="GO:0003729">
    <property type="term" value="F:mRNA binding"/>
    <property type="evidence" value="ECO:0007669"/>
    <property type="project" value="TreeGrafter"/>
</dbReference>
<dbReference type="OrthoDB" id="185373at2759"/>
<evidence type="ECO:0000313" key="3">
    <source>
        <dbReference type="EMBL" id="KAD5960326.1"/>
    </source>
</evidence>
<sequence length="781" mass="87338">MMSCPSGKMHALGSGFPRESVVGGLEDLSVHASGRLGHPLAIEGRWPIDASADPGLKVCGGLCNTFDAHLLIRLETMPLRLTNNFPRTYISPIYSFRFSKLQWVSKISSISKSQGQVEGTVSLWFCKVVCTLCVRRKASVKGDCVSDYLRKNLNSSNAFSVIEYMISNWNRPRLAFVFLEYTKNMLNLVHSVETYSFLLRSFCQLGVHDLAKQVIDLMRIDGLLLDNSLVGLVITSFVNASKFEIAKELIVDHFQNSLGKDGVLNRFVINKLLSSWVKDNQVGEAVAFFENIIVRSQSYSPDVYGFNIVISGLCRAGEVDKAFRLFNQMRSFGCLPDSVTYNTLLNGFCRAGNITKAHELLNEVCMVDECSPDVVTFTSVISGYCKLGKMEQALVLFDDMINGGIRPNTVTFNAMINGFGKIGNIGSVLNMYERMLSFGCTPDVITFTSIIDGHCRMGELYKGLKVWDEMNRKNLYPNIYTFSILIHALCKESRLNEARDLVRQLNKRCDIVPKAFVYNPVIDGFCKAGNVDEANMIVKEMEEKSCKLDKLTFTILIIGHCMKGRMVEAIRLFDKMLIVGCAPDSVTVNSLVSCLLKAGMPKEAFQIKKAALGAQLLLRSPVRAIAKKSSIFGVISNATGIGLDKKSLDCVRIRDDNELGMGRFLRNLSLYPIVELFHFYRAKSDECSRAHANPIAFDSTAWISSMGHEMCAGDNTSLIWIFNLLEIDIKTEQDHDAADKLRHKHKHKHHGFTVFSPVQAQKQLGWWNCLFVHAFTSSLIN</sequence>
<dbReference type="Proteomes" id="UP000326396">
    <property type="component" value="Linkage Group LG14"/>
</dbReference>
<evidence type="ECO:0008006" key="5">
    <source>
        <dbReference type="Google" id="ProtNLM"/>
    </source>
</evidence>
<organism evidence="3 4">
    <name type="scientific">Mikania micrantha</name>
    <name type="common">bitter vine</name>
    <dbReference type="NCBI Taxonomy" id="192012"/>
    <lineage>
        <taxon>Eukaryota</taxon>
        <taxon>Viridiplantae</taxon>
        <taxon>Streptophyta</taxon>
        <taxon>Embryophyta</taxon>
        <taxon>Tracheophyta</taxon>
        <taxon>Spermatophyta</taxon>
        <taxon>Magnoliopsida</taxon>
        <taxon>eudicotyledons</taxon>
        <taxon>Gunneridae</taxon>
        <taxon>Pentapetalae</taxon>
        <taxon>asterids</taxon>
        <taxon>campanulids</taxon>
        <taxon>Asterales</taxon>
        <taxon>Asteraceae</taxon>
        <taxon>Asteroideae</taxon>
        <taxon>Heliantheae alliance</taxon>
        <taxon>Eupatorieae</taxon>
        <taxon>Mikania</taxon>
    </lineage>
</organism>
<feature type="repeat" description="PPR" evidence="2">
    <location>
        <begin position="191"/>
        <end position="225"/>
    </location>
</feature>
<comment type="caution">
    <text evidence="3">The sequence shown here is derived from an EMBL/GenBank/DDBJ whole genome shotgun (WGS) entry which is preliminary data.</text>
</comment>
<keyword evidence="4" id="KW-1185">Reference proteome</keyword>
<dbReference type="InterPro" id="IPR011990">
    <property type="entry name" value="TPR-like_helical_dom_sf"/>
</dbReference>